<dbReference type="OrthoDB" id="9793828at2"/>
<dbReference type="Pfam" id="PF01027">
    <property type="entry name" value="Bax1-I"/>
    <property type="match status" value="1"/>
</dbReference>
<evidence type="ECO:0000256" key="2">
    <source>
        <dbReference type="ARBA" id="ARBA00010350"/>
    </source>
</evidence>
<evidence type="ECO:0000256" key="5">
    <source>
        <dbReference type="ARBA" id="ARBA00023136"/>
    </source>
</evidence>
<comment type="similarity">
    <text evidence="2 6">Belongs to the BI1 family.</text>
</comment>
<evidence type="ECO:0000256" key="4">
    <source>
        <dbReference type="ARBA" id="ARBA00022989"/>
    </source>
</evidence>
<dbReference type="PANTHER" id="PTHR23291:SF50">
    <property type="entry name" value="PROTEIN LIFEGUARD 4"/>
    <property type="match status" value="1"/>
</dbReference>
<feature type="transmembrane region" description="Helical" evidence="6">
    <location>
        <begin position="12"/>
        <end position="38"/>
    </location>
</feature>
<dbReference type="AlphaFoldDB" id="A0A4U9R2Q4"/>
<feature type="transmembrane region" description="Helical" evidence="6">
    <location>
        <begin position="44"/>
        <end position="60"/>
    </location>
</feature>
<feature type="transmembrane region" description="Helical" evidence="6">
    <location>
        <begin position="72"/>
        <end position="92"/>
    </location>
</feature>
<accession>A0A4U9R2Q4</accession>
<evidence type="ECO:0000313" key="8">
    <source>
        <dbReference type="Proteomes" id="UP000308489"/>
    </source>
</evidence>
<evidence type="ECO:0000256" key="1">
    <source>
        <dbReference type="ARBA" id="ARBA00004141"/>
    </source>
</evidence>
<reference evidence="7 8" key="1">
    <citation type="submission" date="2019-05" db="EMBL/GenBank/DDBJ databases">
        <authorList>
            <consortium name="Pathogen Informatics"/>
        </authorList>
    </citation>
    <scope>NUCLEOTIDE SEQUENCE [LARGE SCALE GENOMIC DNA]</scope>
    <source>
        <strain evidence="7 8">NCTC503</strain>
    </source>
</reference>
<dbReference type="GO" id="GO:0005886">
    <property type="term" value="C:plasma membrane"/>
    <property type="evidence" value="ECO:0007669"/>
    <property type="project" value="TreeGrafter"/>
</dbReference>
<sequence length="220" mass="24990">MEREYGVSQSKFISKTLLLMALGLLVTYGTGFALMNIIQYIKPVYLYVAMATELGVVIYLRSRVRKLSPAKAIMWFLVYSALNGFTFSLIFASYRLQTLGIVFIVSSVMFFSSAMIGMTTKKNLSAMGQFLYMVIIGLFLISIIQIFIPLRGLNLTISIVGMLAFAGLTAYDMQKIKYFHSQSYNMAESDVYRFIIISALELYLDFINIFLYLLRLANDD</sequence>
<keyword evidence="8" id="KW-1185">Reference proteome</keyword>
<keyword evidence="3 6" id="KW-0812">Transmembrane</keyword>
<dbReference type="RefSeq" id="WP_138209355.1">
    <property type="nucleotide sequence ID" value="NZ_CBCRUQ010000001.1"/>
</dbReference>
<evidence type="ECO:0000256" key="3">
    <source>
        <dbReference type="ARBA" id="ARBA00022692"/>
    </source>
</evidence>
<name>A0A4U9R2Q4_HATHI</name>
<gene>
    <name evidence="7" type="primary">ybhL</name>
    <name evidence="7" type="ORF">NCTC503_00587</name>
</gene>
<dbReference type="KEGG" id="hhw:NCTC503_00587"/>
<feature type="transmembrane region" description="Helical" evidence="6">
    <location>
        <begin position="98"/>
        <end position="118"/>
    </location>
</feature>
<evidence type="ECO:0000313" key="7">
    <source>
        <dbReference type="EMBL" id="VTQ84631.1"/>
    </source>
</evidence>
<dbReference type="EMBL" id="LR590481">
    <property type="protein sequence ID" value="VTQ84631.1"/>
    <property type="molecule type" value="Genomic_DNA"/>
</dbReference>
<evidence type="ECO:0000256" key="6">
    <source>
        <dbReference type="RuleBase" id="RU004379"/>
    </source>
</evidence>
<proteinExistence type="inferred from homology"/>
<feature type="transmembrane region" description="Helical" evidence="6">
    <location>
        <begin position="191"/>
        <end position="214"/>
    </location>
</feature>
<keyword evidence="4 6" id="KW-1133">Transmembrane helix</keyword>
<dbReference type="CDD" id="cd10432">
    <property type="entry name" value="BI-1-like_bacterial"/>
    <property type="match status" value="1"/>
</dbReference>
<feature type="transmembrane region" description="Helical" evidence="6">
    <location>
        <begin position="154"/>
        <end position="171"/>
    </location>
</feature>
<organism evidence="7 8">
    <name type="scientific">Hathewaya histolytica</name>
    <name type="common">Clostridium histolyticum</name>
    <dbReference type="NCBI Taxonomy" id="1498"/>
    <lineage>
        <taxon>Bacteria</taxon>
        <taxon>Bacillati</taxon>
        <taxon>Bacillota</taxon>
        <taxon>Clostridia</taxon>
        <taxon>Eubacteriales</taxon>
        <taxon>Clostridiaceae</taxon>
        <taxon>Hathewaya</taxon>
    </lineage>
</organism>
<dbReference type="Proteomes" id="UP000308489">
    <property type="component" value="Chromosome 1"/>
</dbReference>
<keyword evidence="5 6" id="KW-0472">Membrane</keyword>
<protein>
    <submittedName>
        <fullName evidence="7">Conserved membrane protein, YccA family</fullName>
    </submittedName>
</protein>
<feature type="transmembrane region" description="Helical" evidence="6">
    <location>
        <begin position="130"/>
        <end position="148"/>
    </location>
</feature>
<dbReference type="InterPro" id="IPR006214">
    <property type="entry name" value="Bax_inhibitor_1-related"/>
</dbReference>
<comment type="subcellular location">
    <subcellularLocation>
        <location evidence="1">Membrane</location>
        <topology evidence="1">Multi-pass membrane protein</topology>
    </subcellularLocation>
</comment>
<dbReference type="PANTHER" id="PTHR23291">
    <property type="entry name" value="BAX INHIBITOR-RELATED"/>
    <property type="match status" value="1"/>
</dbReference>